<accession>A0ACC5X0S5</accession>
<sequence length="506" mass="56718">MSTHTMNPPQVVPRKHSLLRPFPAEGQPTHTRVNRKERVRQPKHDVELLNHCISDVERFMAHLQQAADAQRTLQQNMKRKKNSKKKKQGYDVMTTEVIPPSQQEFVDIFQKIKYSFSLLDCLKTDIADPNSEELLHHLFVPLNLMVKTTGGPELAASVSSPALTSGAISLLQQNLKREERELWSSLGPNWTQANSQHAKSASPYTPVFLDGWKPDAFDANGQAFEDPVESQNKKEALLEHHQSEFSQPSSPVQLTDESMEIPLPDLYRCSYDFVARNSSELSVLHGETLQVLDSSKRWWKCRNSYDQIGFVPSNILEPVNQTEQDYSVVMRKPSTKVPLSPAGVGRFSYIAPNPSGGDHAHTEPRPVSMPPMGSDGERVMLMNNELAQRLANGRSGSMRPLVINKANDTTVPLNYHSPSAEVREWLRGKGFSDNTANSLGVLTGAQLFSLSKEELCKVSPQEGARVYSQIMVQKAQLETERKATELEAVMRKQKLKVDPSIEGGEF</sequence>
<proteinExistence type="predicted"/>
<dbReference type="EMBL" id="CM040466">
    <property type="protein sequence ID" value="MCI4384913.1"/>
    <property type="molecule type" value="Genomic_DNA"/>
</dbReference>
<protein>
    <submittedName>
        <fullName evidence="1">Uncharacterized protein</fullName>
    </submittedName>
</protein>
<gene>
    <name evidence="1" type="ORF">PGIGA_G00044250</name>
</gene>
<reference evidence="1 2" key="1">
    <citation type="journal article" date="2022" name="bioRxiv">
        <title>An ancient truncated duplication of the anti-Mullerian hormone receptor type 2 gene is a potential conserved master sex determinant in the Pangasiidae catfish family.</title>
        <authorList>
            <person name="Wen M."/>
            <person name="Pan Q."/>
            <person name="Jouanno E."/>
            <person name="Montfort J."/>
            <person name="Zahm M."/>
            <person name="Cabau C."/>
            <person name="Klopp C."/>
            <person name="Iampietro C."/>
            <person name="Roques C."/>
            <person name="Bouchez O."/>
            <person name="Castinel A."/>
            <person name="Donnadieu C."/>
            <person name="Parrinello H."/>
            <person name="Poncet C."/>
            <person name="Belmonte E."/>
            <person name="Gautier V."/>
            <person name="Avarre J.-C."/>
            <person name="Dugue R."/>
            <person name="Gustiano R."/>
            <person name="Ha T.T.T."/>
            <person name="Campet M."/>
            <person name="Sriphairoj K."/>
            <person name="Ribolli J."/>
            <person name="de Almeida F.L."/>
            <person name="Desvignes T."/>
            <person name="Postlethwait J.H."/>
            <person name="Bucao C.F."/>
            <person name="Robinson-Rechavi M."/>
            <person name="Bobe J."/>
            <person name="Herpin A."/>
            <person name="Guiguen Y."/>
        </authorList>
    </citation>
    <scope>NUCLEOTIDE SEQUENCE [LARGE SCALE GENOMIC DNA]</scope>
    <source>
        <strain evidence="1">YG-Dec2019</strain>
    </source>
</reference>
<name>A0ACC5X0S5_PANGG</name>
<dbReference type="Proteomes" id="UP000829447">
    <property type="component" value="Linkage Group LG13"/>
</dbReference>
<keyword evidence="2" id="KW-1185">Reference proteome</keyword>
<evidence type="ECO:0000313" key="2">
    <source>
        <dbReference type="Proteomes" id="UP000829447"/>
    </source>
</evidence>
<organism evidence="1 2">
    <name type="scientific">Pangasianodon gigas</name>
    <name type="common">Mekong giant catfish</name>
    <name type="synonym">Pangasius gigas</name>
    <dbReference type="NCBI Taxonomy" id="30993"/>
    <lineage>
        <taxon>Eukaryota</taxon>
        <taxon>Metazoa</taxon>
        <taxon>Chordata</taxon>
        <taxon>Craniata</taxon>
        <taxon>Vertebrata</taxon>
        <taxon>Euteleostomi</taxon>
        <taxon>Actinopterygii</taxon>
        <taxon>Neopterygii</taxon>
        <taxon>Teleostei</taxon>
        <taxon>Ostariophysi</taxon>
        <taxon>Siluriformes</taxon>
        <taxon>Pangasiidae</taxon>
        <taxon>Pangasianodon</taxon>
    </lineage>
</organism>
<evidence type="ECO:0000313" key="1">
    <source>
        <dbReference type="EMBL" id="MCI4384913.1"/>
    </source>
</evidence>
<comment type="caution">
    <text evidence="1">The sequence shown here is derived from an EMBL/GenBank/DDBJ whole genome shotgun (WGS) entry which is preliminary data.</text>
</comment>